<sequence>MSTPDAVLDFWFSPRVRPKWFVRSDELDHEIRETFGELHARAAGGALDGWAASPRGALALVILLDQFPRNMFRGTPEAFASDAKAREITNAALAAGHDHDLTQEERLFLYLPLEHSEDLADQERCVELMRALDETPMWLDYAVRHRDIIARFGRFPHRNSLLGRDSTAEECEFLMQPGSSF</sequence>
<dbReference type="InterPro" id="IPR010323">
    <property type="entry name" value="DUF924"/>
</dbReference>
<dbReference type="InterPro" id="IPR011990">
    <property type="entry name" value="TPR-like_helical_dom_sf"/>
</dbReference>
<organism evidence="1 2">
    <name type="scientific">Nannocystis exedens</name>
    <dbReference type="NCBI Taxonomy" id="54"/>
    <lineage>
        <taxon>Bacteria</taxon>
        <taxon>Pseudomonadati</taxon>
        <taxon>Myxococcota</taxon>
        <taxon>Polyangia</taxon>
        <taxon>Nannocystales</taxon>
        <taxon>Nannocystaceae</taxon>
        <taxon>Nannocystis</taxon>
    </lineage>
</organism>
<dbReference type="OrthoDB" id="7593450at2"/>
<dbReference type="STRING" id="54.SAMN02745121_01560"/>
<protein>
    <submittedName>
        <fullName evidence="1">Uncharacterized conserved protein, DUF924 family</fullName>
    </submittedName>
</protein>
<dbReference type="PANTHER" id="PTHR23004">
    <property type="entry name" value="DOUBLECORTIN DOMAIN CONTAINING 2"/>
    <property type="match status" value="1"/>
</dbReference>
<dbReference type="RefSeq" id="WP_096330312.1">
    <property type="nucleotide sequence ID" value="NZ_FOMX01000004.1"/>
</dbReference>
<dbReference type="Gene3D" id="1.25.40.10">
    <property type="entry name" value="Tetratricopeptide repeat domain"/>
    <property type="match status" value="1"/>
</dbReference>
<proteinExistence type="predicted"/>
<dbReference type="Gene3D" id="1.20.58.320">
    <property type="entry name" value="TPR-like"/>
    <property type="match status" value="1"/>
</dbReference>
<dbReference type="Pfam" id="PF06041">
    <property type="entry name" value="DUF924"/>
    <property type="match status" value="1"/>
</dbReference>
<evidence type="ECO:0000313" key="1">
    <source>
        <dbReference type="EMBL" id="SFD78176.1"/>
    </source>
</evidence>
<name>A0A1I1V592_9BACT</name>
<dbReference type="PANTHER" id="PTHR23004:SF7">
    <property type="entry name" value="DUF924-DOMAIN-CONTAINING PROTEIN"/>
    <property type="match status" value="1"/>
</dbReference>
<keyword evidence="2" id="KW-1185">Reference proteome</keyword>
<gene>
    <name evidence="1" type="ORF">SAMN02745121_01560</name>
</gene>
<dbReference type="SUPFAM" id="SSF48452">
    <property type="entry name" value="TPR-like"/>
    <property type="match status" value="1"/>
</dbReference>
<dbReference type="EMBL" id="FOMX01000004">
    <property type="protein sequence ID" value="SFD78176.1"/>
    <property type="molecule type" value="Genomic_DNA"/>
</dbReference>
<dbReference type="Proteomes" id="UP000199400">
    <property type="component" value="Unassembled WGS sequence"/>
</dbReference>
<accession>A0A1I1V592</accession>
<dbReference type="AlphaFoldDB" id="A0A1I1V592"/>
<reference evidence="2" key="1">
    <citation type="submission" date="2016-10" db="EMBL/GenBank/DDBJ databases">
        <authorList>
            <person name="Varghese N."/>
            <person name="Submissions S."/>
        </authorList>
    </citation>
    <scope>NUCLEOTIDE SEQUENCE [LARGE SCALE GENOMIC DNA]</scope>
    <source>
        <strain evidence="2">ATCC 25963</strain>
    </source>
</reference>
<evidence type="ECO:0000313" key="2">
    <source>
        <dbReference type="Proteomes" id="UP000199400"/>
    </source>
</evidence>